<feature type="region of interest" description="Disordered" evidence="1">
    <location>
        <begin position="313"/>
        <end position="367"/>
    </location>
</feature>
<proteinExistence type="predicted"/>
<reference evidence="2 3" key="1">
    <citation type="journal article" date="2024" name="G3 (Bethesda)">
        <title>Genome assembly of Hibiscus sabdariffa L. provides insights into metabolisms of medicinal natural products.</title>
        <authorList>
            <person name="Kim T."/>
        </authorList>
    </citation>
    <scope>NUCLEOTIDE SEQUENCE [LARGE SCALE GENOMIC DNA]</scope>
    <source>
        <strain evidence="2">TK-2024</strain>
        <tissue evidence="2">Old leaves</tissue>
    </source>
</reference>
<keyword evidence="3" id="KW-1185">Reference proteome</keyword>
<evidence type="ECO:0000313" key="3">
    <source>
        <dbReference type="Proteomes" id="UP001472677"/>
    </source>
</evidence>
<comment type="caution">
    <text evidence="2">The sequence shown here is derived from an EMBL/GenBank/DDBJ whole genome shotgun (WGS) entry which is preliminary data.</text>
</comment>
<name>A0ABR2FA71_9ROSI</name>
<dbReference type="EMBL" id="JBBPBM010000007">
    <property type="protein sequence ID" value="KAK8575234.1"/>
    <property type="molecule type" value="Genomic_DNA"/>
</dbReference>
<evidence type="ECO:0000313" key="2">
    <source>
        <dbReference type="EMBL" id="KAK8575234.1"/>
    </source>
</evidence>
<feature type="compositionally biased region" description="Basic and acidic residues" evidence="1">
    <location>
        <begin position="313"/>
        <end position="326"/>
    </location>
</feature>
<organism evidence="2 3">
    <name type="scientific">Hibiscus sabdariffa</name>
    <name type="common">roselle</name>
    <dbReference type="NCBI Taxonomy" id="183260"/>
    <lineage>
        <taxon>Eukaryota</taxon>
        <taxon>Viridiplantae</taxon>
        <taxon>Streptophyta</taxon>
        <taxon>Embryophyta</taxon>
        <taxon>Tracheophyta</taxon>
        <taxon>Spermatophyta</taxon>
        <taxon>Magnoliopsida</taxon>
        <taxon>eudicotyledons</taxon>
        <taxon>Gunneridae</taxon>
        <taxon>Pentapetalae</taxon>
        <taxon>rosids</taxon>
        <taxon>malvids</taxon>
        <taxon>Malvales</taxon>
        <taxon>Malvaceae</taxon>
        <taxon>Malvoideae</taxon>
        <taxon>Hibiscus</taxon>
    </lineage>
</organism>
<sequence length="419" mass="44380">MVPQLSEEALTFPRVASDSTAPVSGLALGRPPDASSPIQVPVSLERVEHPDIGEEEQVMKKSKGEWDVVMDVSDIGFNGFPNGMAGIAGDVVMAVSGDGLGGGDSNMGSKPSFRDMLAGRLGEGLVKTQLSELDVDMEAGDVQITSVDGTPRDVCKLNASGSTTEERGATDELGKSDTLEKFGPWMQVMGRRARKGDSGKFSVLANLEWEVAEDTEPPVSDSGLGAESAVLQAPSAGAVTHMGQSLVVGGSVLGEGLGVSRVGLFNGSDLASKVSHDNENEVVARFEVASSERVVPVRGALNPKNHTIVRVLDDGREKGPSVERNHKNSVGDSNLKPKVMSRKSLHTAGDKKSVANRRKSNGRSSDKVALGEWISELDNKLVQNGKSLDSSTAVEQVEISENPVLSSRWRDNMTFTTEM</sequence>
<protein>
    <submittedName>
        <fullName evidence="2">Uncharacterized protein</fullName>
    </submittedName>
</protein>
<accession>A0ABR2FA71</accession>
<dbReference type="Proteomes" id="UP001472677">
    <property type="component" value="Unassembled WGS sequence"/>
</dbReference>
<evidence type="ECO:0000256" key="1">
    <source>
        <dbReference type="SAM" id="MobiDB-lite"/>
    </source>
</evidence>
<gene>
    <name evidence="2" type="ORF">V6N12_062910</name>
</gene>